<dbReference type="PANTHER" id="PTHR30308">
    <property type="entry name" value="TMRNA-BINDING COMPONENT OF TRANS-TRANSLATION TAGGING COMPLEX"/>
    <property type="match status" value="1"/>
</dbReference>
<evidence type="ECO:0000256" key="1">
    <source>
        <dbReference type="ARBA" id="ARBA00022490"/>
    </source>
</evidence>
<dbReference type="NCBIfam" id="TIGR00086">
    <property type="entry name" value="smpB"/>
    <property type="match status" value="1"/>
</dbReference>
<dbReference type="GO" id="GO:0070930">
    <property type="term" value="P:trans-translation-dependent protein tagging"/>
    <property type="evidence" value="ECO:0007669"/>
    <property type="project" value="TreeGrafter"/>
</dbReference>
<dbReference type="PROSITE" id="PS01317">
    <property type="entry name" value="SSRP"/>
    <property type="match status" value="1"/>
</dbReference>
<organism evidence="3">
    <name type="scientific">marine sediment metagenome</name>
    <dbReference type="NCBI Taxonomy" id="412755"/>
    <lineage>
        <taxon>unclassified sequences</taxon>
        <taxon>metagenomes</taxon>
        <taxon>ecological metagenomes</taxon>
    </lineage>
</organism>
<evidence type="ECO:0000256" key="2">
    <source>
        <dbReference type="ARBA" id="ARBA00022884"/>
    </source>
</evidence>
<dbReference type="InterPro" id="IPR000037">
    <property type="entry name" value="SsrA-bd_prot"/>
</dbReference>
<dbReference type="Pfam" id="PF01668">
    <property type="entry name" value="SmpB"/>
    <property type="match status" value="1"/>
</dbReference>
<dbReference type="HAMAP" id="MF_00023">
    <property type="entry name" value="SmpB"/>
    <property type="match status" value="1"/>
</dbReference>
<protein>
    <recommendedName>
        <fullName evidence="4">SsrA-binding protein</fullName>
    </recommendedName>
</protein>
<comment type="caution">
    <text evidence="3">The sequence shown here is derived from an EMBL/GenBank/DDBJ whole genome shotgun (WGS) entry which is preliminary data.</text>
</comment>
<gene>
    <name evidence="3" type="ORF">S01H1_48935</name>
</gene>
<dbReference type="PANTHER" id="PTHR30308:SF2">
    <property type="entry name" value="SSRA-BINDING PROTEIN"/>
    <property type="match status" value="1"/>
</dbReference>
<dbReference type="AlphaFoldDB" id="X0VIV8"/>
<accession>X0VIV8</accession>
<sequence>MEKKIVCQNKKAAYEYFIEEVYDAGMVLLGPEVKSLRDGRANLVDSYARVKNGEVYLYNMHISKYPFSHHMALDPTRTRKLLLNKREIKRLIGKTQIRGYSLIPLKVYFLKGWAKVDLALAKGKRKVDKRRAIKEKDLKREIDQARKDRDN</sequence>
<reference evidence="3" key="1">
    <citation type="journal article" date="2014" name="Front. Microbiol.">
        <title>High frequency of phylogenetically diverse reductive dehalogenase-homologous genes in deep subseafloor sedimentary metagenomes.</title>
        <authorList>
            <person name="Kawai M."/>
            <person name="Futagami T."/>
            <person name="Toyoda A."/>
            <person name="Takaki Y."/>
            <person name="Nishi S."/>
            <person name="Hori S."/>
            <person name="Arai W."/>
            <person name="Tsubouchi T."/>
            <person name="Morono Y."/>
            <person name="Uchiyama I."/>
            <person name="Ito T."/>
            <person name="Fujiyama A."/>
            <person name="Inagaki F."/>
            <person name="Takami H."/>
        </authorList>
    </citation>
    <scope>NUCLEOTIDE SEQUENCE</scope>
    <source>
        <strain evidence="3">Expedition CK06-06</strain>
    </source>
</reference>
<evidence type="ECO:0008006" key="4">
    <source>
        <dbReference type="Google" id="ProtNLM"/>
    </source>
</evidence>
<dbReference type="EMBL" id="BARS01031448">
    <property type="protein sequence ID" value="GAG18234.1"/>
    <property type="molecule type" value="Genomic_DNA"/>
</dbReference>
<dbReference type="CDD" id="cd09294">
    <property type="entry name" value="SmpB"/>
    <property type="match status" value="1"/>
</dbReference>
<dbReference type="GO" id="GO:0005829">
    <property type="term" value="C:cytosol"/>
    <property type="evidence" value="ECO:0007669"/>
    <property type="project" value="TreeGrafter"/>
</dbReference>
<dbReference type="InterPro" id="IPR020081">
    <property type="entry name" value="SsrA-bd_prot_CS"/>
</dbReference>
<dbReference type="NCBIfam" id="NF003843">
    <property type="entry name" value="PRK05422.1"/>
    <property type="match status" value="1"/>
</dbReference>
<evidence type="ECO:0000313" key="3">
    <source>
        <dbReference type="EMBL" id="GAG18234.1"/>
    </source>
</evidence>
<dbReference type="SUPFAM" id="SSF74982">
    <property type="entry name" value="Small protein B (SmpB)"/>
    <property type="match status" value="1"/>
</dbReference>
<name>X0VIV8_9ZZZZ</name>
<keyword evidence="1" id="KW-0963">Cytoplasm</keyword>
<dbReference type="Gene3D" id="2.40.280.10">
    <property type="match status" value="1"/>
</dbReference>
<dbReference type="GO" id="GO:0003723">
    <property type="term" value="F:RNA binding"/>
    <property type="evidence" value="ECO:0007669"/>
    <property type="project" value="UniProtKB-KW"/>
</dbReference>
<proteinExistence type="inferred from homology"/>
<dbReference type="InterPro" id="IPR023620">
    <property type="entry name" value="SmpB"/>
</dbReference>
<keyword evidence="2" id="KW-0694">RNA-binding</keyword>